<evidence type="ECO:0000256" key="1">
    <source>
        <dbReference type="SAM" id="SignalP"/>
    </source>
</evidence>
<name>A0ABP5G261_9ACTN</name>
<evidence type="ECO:0000313" key="2">
    <source>
        <dbReference type="EMBL" id="GAA2036668.1"/>
    </source>
</evidence>
<evidence type="ECO:0000313" key="3">
    <source>
        <dbReference type="Proteomes" id="UP001500751"/>
    </source>
</evidence>
<organism evidence="2 3">
    <name type="scientific">Catenulispora yoronensis</name>
    <dbReference type="NCBI Taxonomy" id="450799"/>
    <lineage>
        <taxon>Bacteria</taxon>
        <taxon>Bacillati</taxon>
        <taxon>Actinomycetota</taxon>
        <taxon>Actinomycetes</taxon>
        <taxon>Catenulisporales</taxon>
        <taxon>Catenulisporaceae</taxon>
        <taxon>Catenulispora</taxon>
    </lineage>
</organism>
<feature type="chain" id="PRO_5046460162" evidence="1">
    <location>
        <begin position="28"/>
        <end position="237"/>
    </location>
</feature>
<proteinExistence type="predicted"/>
<feature type="signal peptide" evidence="1">
    <location>
        <begin position="1"/>
        <end position="27"/>
    </location>
</feature>
<gene>
    <name evidence="2" type="ORF">GCM10009839_42060</name>
</gene>
<accession>A0ABP5G261</accession>
<reference evidence="3" key="1">
    <citation type="journal article" date="2019" name="Int. J. Syst. Evol. Microbiol.">
        <title>The Global Catalogue of Microorganisms (GCM) 10K type strain sequencing project: providing services to taxonomists for standard genome sequencing and annotation.</title>
        <authorList>
            <consortium name="The Broad Institute Genomics Platform"/>
            <consortium name="The Broad Institute Genome Sequencing Center for Infectious Disease"/>
            <person name="Wu L."/>
            <person name="Ma J."/>
        </authorList>
    </citation>
    <scope>NUCLEOTIDE SEQUENCE [LARGE SCALE GENOMIC DNA]</scope>
    <source>
        <strain evidence="3">JCM 16014</strain>
    </source>
</reference>
<protein>
    <submittedName>
        <fullName evidence="2">Uncharacterized protein</fullName>
    </submittedName>
</protein>
<keyword evidence="3" id="KW-1185">Reference proteome</keyword>
<sequence length="237" mass="24434">MSLRTRLSAAAVGALFAVGVAALPAQAATTDSGAALTKAKAAVTEGLTDRLSTLADLQTRLTAAKDVPDTARTTLSTLLSSDLSALTALKTKVAGETTVAAVRADGKSMVDDYRVYLLVAPKVHLTHALAAETDAVAKLTKIHDELADRLAKDPQADTQANKDLLADLTVQLKSADTALDGREQALLALKPSPDGKALSDAVKAIGGSAKSAREDLRKAVADAKKVRDALKDGKAKS</sequence>
<dbReference type="Proteomes" id="UP001500751">
    <property type="component" value="Unassembled WGS sequence"/>
</dbReference>
<comment type="caution">
    <text evidence="2">The sequence shown here is derived from an EMBL/GenBank/DDBJ whole genome shotgun (WGS) entry which is preliminary data.</text>
</comment>
<keyword evidence="1" id="KW-0732">Signal</keyword>
<dbReference type="RefSeq" id="WP_344667331.1">
    <property type="nucleotide sequence ID" value="NZ_BAAAQN010000024.1"/>
</dbReference>
<dbReference type="EMBL" id="BAAAQN010000024">
    <property type="protein sequence ID" value="GAA2036668.1"/>
    <property type="molecule type" value="Genomic_DNA"/>
</dbReference>